<protein>
    <submittedName>
        <fullName evidence="6">Alpha-glucosidase</fullName>
    </submittedName>
</protein>
<dbReference type="EMBL" id="KZ824270">
    <property type="protein sequence ID" value="RAL15698.1"/>
    <property type="molecule type" value="Genomic_DNA"/>
</dbReference>
<feature type="active site" description="Acyl-ester intermediate" evidence="3">
    <location>
        <position position="245"/>
    </location>
</feature>
<keyword evidence="2" id="KW-0378">Hydrolase</keyword>
<comment type="similarity">
    <text evidence="1">Belongs to the amidase family.</text>
</comment>
<dbReference type="GO" id="GO:0016787">
    <property type="term" value="F:hydrolase activity"/>
    <property type="evidence" value="ECO:0007669"/>
    <property type="project" value="UniProtKB-KW"/>
</dbReference>
<feature type="active site" description="Charge relay system" evidence="3">
    <location>
        <position position="146"/>
    </location>
</feature>
<accession>A0A395I9F9</accession>
<feature type="active site" description="Charge relay system" evidence="3">
    <location>
        <position position="221"/>
    </location>
</feature>
<dbReference type="OrthoDB" id="6428749at2759"/>
<evidence type="ECO:0000313" key="6">
    <source>
        <dbReference type="EMBL" id="RAL15698.1"/>
    </source>
</evidence>
<dbReference type="AlphaFoldDB" id="A0A395I9F9"/>
<name>A0A395I9F9_ASPHC</name>
<feature type="binding site" evidence="4">
    <location>
        <position position="195"/>
    </location>
    <ligand>
        <name>substrate</name>
    </ligand>
</feature>
<dbReference type="PANTHER" id="PTHR46072:SF6">
    <property type="entry name" value="AMIDASE, PUTATIVE (AFU_ORTHOLOGUE AFUA_1G14530)-RELATED"/>
    <property type="match status" value="1"/>
</dbReference>
<dbReference type="VEuPathDB" id="FungiDB:BO97DRAFT_173156"/>
<dbReference type="STRING" id="1450537.A0A395I9F9"/>
<organism evidence="6 7">
    <name type="scientific">Aspergillus homomorphus (strain CBS 101889)</name>
    <dbReference type="NCBI Taxonomy" id="1450537"/>
    <lineage>
        <taxon>Eukaryota</taxon>
        <taxon>Fungi</taxon>
        <taxon>Dikarya</taxon>
        <taxon>Ascomycota</taxon>
        <taxon>Pezizomycotina</taxon>
        <taxon>Eurotiomycetes</taxon>
        <taxon>Eurotiomycetidae</taxon>
        <taxon>Eurotiales</taxon>
        <taxon>Aspergillaceae</taxon>
        <taxon>Aspergillus</taxon>
        <taxon>Aspergillus subgen. Circumdati</taxon>
    </lineage>
</organism>
<dbReference type="RefSeq" id="XP_025554852.1">
    <property type="nucleotide sequence ID" value="XM_025690316.1"/>
</dbReference>
<feature type="binding site" evidence="4">
    <location>
        <begin position="242"/>
        <end position="245"/>
    </location>
    <ligand>
        <name>substrate</name>
    </ligand>
</feature>
<dbReference type="SUPFAM" id="SSF75304">
    <property type="entry name" value="Amidase signature (AS) enzymes"/>
    <property type="match status" value="1"/>
</dbReference>
<gene>
    <name evidence="6" type="ORF">BO97DRAFT_173156</name>
</gene>
<evidence type="ECO:0000256" key="3">
    <source>
        <dbReference type="PIRSR" id="PIRSR001221-1"/>
    </source>
</evidence>
<evidence type="ECO:0000313" key="7">
    <source>
        <dbReference type="Proteomes" id="UP000248961"/>
    </source>
</evidence>
<evidence type="ECO:0000256" key="2">
    <source>
        <dbReference type="ARBA" id="ARBA00022801"/>
    </source>
</evidence>
<feature type="domain" description="Amidase" evidence="5">
    <location>
        <begin position="90"/>
        <end position="578"/>
    </location>
</feature>
<dbReference type="PANTHER" id="PTHR46072">
    <property type="entry name" value="AMIDASE-RELATED-RELATED"/>
    <property type="match status" value="1"/>
</dbReference>
<evidence type="ECO:0000259" key="5">
    <source>
        <dbReference type="Pfam" id="PF01425"/>
    </source>
</evidence>
<dbReference type="Proteomes" id="UP000248961">
    <property type="component" value="Unassembled WGS sequence"/>
</dbReference>
<reference evidence="6 7" key="1">
    <citation type="submission" date="2018-02" db="EMBL/GenBank/DDBJ databases">
        <title>The genomes of Aspergillus section Nigri reveals drivers in fungal speciation.</title>
        <authorList>
            <consortium name="DOE Joint Genome Institute"/>
            <person name="Vesth T.C."/>
            <person name="Nybo J."/>
            <person name="Theobald S."/>
            <person name="Brandl J."/>
            <person name="Frisvad J.C."/>
            <person name="Nielsen K.F."/>
            <person name="Lyhne E.K."/>
            <person name="Kogle M.E."/>
            <person name="Kuo A."/>
            <person name="Riley R."/>
            <person name="Clum A."/>
            <person name="Nolan M."/>
            <person name="Lipzen A."/>
            <person name="Salamov A."/>
            <person name="Henrissat B."/>
            <person name="Wiebenga A."/>
            <person name="De vries R.P."/>
            <person name="Grigoriev I.V."/>
            <person name="Mortensen U.H."/>
            <person name="Andersen M.R."/>
            <person name="Baker S.E."/>
        </authorList>
    </citation>
    <scope>NUCLEOTIDE SEQUENCE [LARGE SCALE GENOMIC DNA]</scope>
    <source>
        <strain evidence="6 7">CBS 101889</strain>
    </source>
</reference>
<keyword evidence="7" id="KW-1185">Reference proteome</keyword>
<dbReference type="InterPro" id="IPR023631">
    <property type="entry name" value="Amidase_dom"/>
</dbReference>
<dbReference type="GeneID" id="37194605"/>
<sequence>MSYKSIAHRKQLQLEAQIPPQWRLDVSQIAPALLSPADSITKTAQYEAISVTNLPRTCGLLTDKELKITERYSVQPMLDAIRERKFTSKEVVLAFCKRAAIAHQLTRCLTEPVFEQALEQAQRLDDHLQLTGQPIGPLHGLPISVKDSFHIAGVDSTTGLAGLAFRPATQNSPLVDLLTSLGAVIIAKTNVPQTMGALDSCNHLFGRTLNPLNPRLTVGGSTGGEAALLAMRGSMVGFGTDIGGSIRIPAMCTDLYGFKPSAGRVPIAGTQEAGNIPGKGRISLQPVAGPIARSVEDLRAVMAEIVPRAELFSEDGIPGRWLDSSVGSFLLACDTIPQSPPSGRKKFTFGILRRDGLVEPLPPVAKVLDEVAQMLRCTPGVEVVEVPVPPALSKCQGIAGRLMGVDGGIPMIDLLESTGEPLIPWLKNRMKRGREMTLSQVGALQAQRAQVEREMLQMWTTRRATTDGNPATAASWTRDIDAIIHPVAPHPVPEMDRYNAVGYTSSWVLLDYPAGTVPVRSIREDDLELGKDMTAAVLGSWDKANRLLWDEKTVDRRVYLGSPLSLQVITPKQHDYELIQAMEIIDRVVTTERGRVSKL</sequence>
<dbReference type="PIRSF" id="PIRSF001221">
    <property type="entry name" value="Amidase_fungi"/>
    <property type="match status" value="1"/>
</dbReference>
<evidence type="ECO:0000256" key="1">
    <source>
        <dbReference type="ARBA" id="ARBA00009199"/>
    </source>
</evidence>
<dbReference type="Gene3D" id="3.90.1300.10">
    <property type="entry name" value="Amidase signature (AS) domain"/>
    <property type="match status" value="1"/>
</dbReference>
<evidence type="ECO:0000256" key="4">
    <source>
        <dbReference type="PIRSR" id="PIRSR001221-2"/>
    </source>
</evidence>
<dbReference type="Pfam" id="PF01425">
    <property type="entry name" value="Amidase"/>
    <property type="match status" value="1"/>
</dbReference>
<proteinExistence type="inferred from homology"/>
<feature type="binding site" evidence="4">
    <location>
        <position position="221"/>
    </location>
    <ligand>
        <name>substrate</name>
    </ligand>
</feature>
<dbReference type="InterPro" id="IPR036928">
    <property type="entry name" value="AS_sf"/>
</dbReference>